<dbReference type="Proteomes" id="UP001241758">
    <property type="component" value="Unassembled WGS sequence"/>
</dbReference>
<dbReference type="InterPro" id="IPR009339">
    <property type="entry name" value="DUF998"/>
</dbReference>
<feature type="transmembrane region" description="Helical" evidence="1">
    <location>
        <begin position="127"/>
        <end position="149"/>
    </location>
</feature>
<comment type="caution">
    <text evidence="2">The sequence shown here is derived from an EMBL/GenBank/DDBJ whole genome shotgun (WGS) entry which is preliminary data.</text>
</comment>
<keyword evidence="1" id="KW-1133">Transmembrane helix</keyword>
<keyword evidence="1" id="KW-0812">Transmembrane</keyword>
<gene>
    <name evidence="2" type="ORF">QLQ12_43190</name>
</gene>
<dbReference type="EMBL" id="JASCTH010000045">
    <property type="protein sequence ID" value="MDI6105409.1"/>
    <property type="molecule type" value="Genomic_DNA"/>
</dbReference>
<protein>
    <submittedName>
        <fullName evidence="2">DUF998 domain-containing protein</fullName>
    </submittedName>
</protein>
<name>A0ABT6X0G5_9ACTN</name>
<reference evidence="2 3" key="1">
    <citation type="submission" date="2023-05" db="EMBL/GenBank/DDBJ databases">
        <title>Actinoplanes sp. NEAU-A12 genome sequencing.</title>
        <authorList>
            <person name="Wang Z.-S."/>
        </authorList>
    </citation>
    <scope>NUCLEOTIDE SEQUENCE [LARGE SCALE GENOMIC DNA]</scope>
    <source>
        <strain evidence="2 3">NEAU-A12</strain>
    </source>
</reference>
<keyword evidence="1" id="KW-0472">Membrane</keyword>
<organism evidence="2 3">
    <name type="scientific">Actinoplanes sandaracinus</name>
    <dbReference type="NCBI Taxonomy" id="3045177"/>
    <lineage>
        <taxon>Bacteria</taxon>
        <taxon>Bacillati</taxon>
        <taxon>Actinomycetota</taxon>
        <taxon>Actinomycetes</taxon>
        <taxon>Micromonosporales</taxon>
        <taxon>Micromonosporaceae</taxon>
        <taxon>Actinoplanes</taxon>
    </lineage>
</organism>
<evidence type="ECO:0000313" key="3">
    <source>
        <dbReference type="Proteomes" id="UP001241758"/>
    </source>
</evidence>
<dbReference type="Pfam" id="PF06197">
    <property type="entry name" value="DUF998"/>
    <property type="match status" value="1"/>
</dbReference>
<proteinExistence type="predicted"/>
<feature type="transmembrane region" description="Helical" evidence="1">
    <location>
        <begin position="70"/>
        <end position="89"/>
    </location>
</feature>
<dbReference type="RefSeq" id="WP_282766876.1">
    <property type="nucleotide sequence ID" value="NZ_JASCTH010000045.1"/>
</dbReference>
<feature type="transmembrane region" description="Helical" evidence="1">
    <location>
        <begin position="193"/>
        <end position="212"/>
    </location>
</feature>
<feature type="transmembrane region" description="Helical" evidence="1">
    <location>
        <begin position="12"/>
        <end position="32"/>
    </location>
</feature>
<feature type="transmembrane region" description="Helical" evidence="1">
    <location>
        <begin position="101"/>
        <end position="121"/>
    </location>
</feature>
<evidence type="ECO:0000256" key="1">
    <source>
        <dbReference type="SAM" id="Phobius"/>
    </source>
</evidence>
<feature type="transmembrane region" description="Helical" evidence="1">
    <location>
        <begin position="161"/>
        <end position="181"/>
    </location>
</feature>
<evidence type="ECO:0000313" key="2">
    <source>
        <dbReference type="EMBL" id="MDI6105409.1"/>
    </source>
</evidence>
<sequence length="230" mass="23891">MRSSTVVRAGALCWVAVAPLFLAANVIVGLAWDDPAFSWATNNISDLGNVTCGVWDTTRPRYVCSPWHSAMNAAFLLTAALLMAGLVLTWRTWVPGRAARWGRGLMLLGAAGLGLAGAFPADSNENLHLLGAVLVFGCANAGLVAAGCARNGTLPARLRPATLALGALGLAGSVLFIAQQGMGLGVGGMERVAVFPLPVWATCAGLLLYFTAPRHRSLGRHLTAETSNQG</sequence>
<keyword evidence="3" id="KW-1185">Reference proteome</keyword>
<accession>A0ABT6X0G5</accession>